<keyword evidence="16" id="KW-1185">Reference proteome</keyword>
<dbReference type="OrthoDB" id="9813151at2"/>
<evidence type="ECO:0000256" key="10">
    <source>
        <dbReference type="ARBA" id="ARBA00023012"/>
    </source>
</evidence>
<evidence type="ECO:0000256" key="11">
    <source>
        <dbReference type="ARBA" id="ARBA00023136"/>
    </source>
</evidence>
<feature type="transmembrane region" description="Helical" evidence="13">
    <location>
        <begin position="345"/>
        <end position="367"/>
    </location>
</feature>
<dbReference type="GO" id="GO:0000155">
    <property type="term" value="F:phosphorelay sensor kinase activity"/>
    <property type="evidence" value="ECO:0007669"/>
    <property type="project" value="InterPro"/>
</dbReference>
<keyword evidence="8" id="KW-0418">Kinase</keyword>
<keyword evidence="7 13" id="KW-0812">Transmembrane</keyword>
<dbReference type="PANTHER" id="PTHR43711:SF1">
    <property type="entry name" value="HISTIDINE KINASE 1"/>
    <property type="match status" value="1"/>
</dbReference>
<evidence type="ECO:0000256" key="1">
    <source>
        <dbReference type="ARBA" id="ARBA00000085"/>
    </source>
</evidence>
<dbReference type="EC" id="2.7.13.3" evidence="4"/>
<gene>
    <name evidence="15" type="ORF">SAMN06295905_1167</name>
</gene>
<dbReference type="Gene3D" id="1.20.1730.10">
    <property type="entry name" value="Sodium/glucose cotransporter"/>
    <property type="match status" value="1"/>
</dbReference>
<dbReference type="InterPro" id="IPR004358">
    <property type="entry name" value="Sig_transdc_His_kin-like_C"/>
</dbReference>
<dbReference type="PROSITE" id="PS50109">
    <property type="entry name" value="HIS_KIN"/>
    <property type="match status" value="1"/>
</dbReference>
<dbReference type="SUPFAM" id="SSF47384">
    <property type="entry name" value="Homodimeric domain of signal transducing histidine kinase"/>
    <property type="match status" value="1"/>
</dbReference>
<dbReference type="FunFam" id="1.10.287.130:FF:000001">
    <property type="entry name" value="Two-component sensor histidine kinase"/>
    <property type="match status" value="1"/>
</dbReference>
<dbReference type="RefSeq" id="WP_086469526.1">
    <property type="nucleotide sequence ID" value="NZ_FXWK01000001.1"/>
</dbReference>
<feature type="transmembrane region" description="Helical" evidence="13">
    <location>
        <begin position="36"/>
        <end position="59"/>
    </location>
</feature>
<dbReference type="InterPro" id="IPR003594">
    <property type="entry name" value="HATPase_dom"/>
</dbReference>
<evidence type="ECO:0000256" key="5">
    <source>
        <dbReference type="ARBA" id="ARBA00022553"/>
    </source>
</evidence>
<organism evidence="15 16">
    <name type="scientific">Devosia lucknowensis</name>
    <dbReference type="NCBI Taxonomy" id="1096929"/>
    <lineage>
        <taxon>Bacteria</taxon>
        <taxon>Pseudomonadati</taxon>
        <taxon>Pseudomonadota</taxon>
        <taxon>Alphaproteobacteria</taxon>
        <taxon>Hyphomicrobiales</taxon>
        <taxon>Devosiaceae</taxon>
        <taxon>Devosia</taxon>
    </lineage>
</organism>
<keyword evidence="11 13" id="KW-0472">Membrane</keyword>
<feature type="transmembrane region" description="Helical" evidence="13">
    <location>
        <begin position="6"/>
        <end position="24"/>
    </location>
</feature>
<evidence type="ECO:0000256" key="6">
    <source>
        <dbReference type="ARBA" id="ARBA00022679"/>
    </source>
</evidence>
<dbReference type="CDD" id="cd10322">
    <property type="entry name" value="SLC5sbd"/>
    <property type="match status" value="1"/>
</dbReference>
<protein>
    <recommendedName>
        <fullName evidence="4">histidine kinase</fullName>
        <ecNumber evidence="4">2.7.13.3</ecNumber>
    </recommendedName>
</protein>
<keyword evidence="5" id="KW-0597">Phosphoprotein</keyword>
<keyword evidence="10" id="KW-0902">Two-component regulatory system</keyword>
<evidence type="ECO:0000256" key="9">
    <source>
        <dbReference type="ARBA" id="ARBA00022989"/>
    </source>
</evidence>
<evidence type="ECO:0000256" key="2">
    <source>
        <dbReference type="ARBA" id="ARBA00004141"/>
    </source>
</evidence>
<dbReference type="GO" id="GO:0022857">
    <property type="term" value="F:transmembrane transporter activity"/>
    <property type="evidence" value="ECO:0007669"/>
    <property type="project" value="InterPro"/>
</dbReference>
<feature type="transmembrane region" description="Helical" evidence="13">
    <location>
        <begin position="412"/>
        <end position="437"/>
    </location>
</feature>
<evidence type="ECO:0000259" key="14">
    <source>
        <dbReference type="PROSITE" id="PS50109"/>
    </source>
</evidence>
<proteinExistence type="inferred from homology"/>
<dbReference type="Pfam" id="PF00512">
    <property type="entry name" value="HisKA"/>
    <property type="match status" value="1"/>
</dbReference>
<dbReference type="InterPro" id="IPR050736">
    <property type="entry name" value="Sensor_HK_Regulatory"/>
</dbReference>
<dbReference type="InterPro" id="IPR036890">
    <property type="entry name" value="HATPase_C_sf"/>
</dbReference>
<feature type="transmembrane region" description="Helical" evidence="13">
    <location>
        <begin position="117"/>
        <end position="135"/>
    </location>
</feature>
<keyword evidence="12" id="KW-0175">Coiled coil</keyword>
<feature type="transmembrane region" description="Helical" evidence="13">
    <location>
        <begin position="444"/>
        <end position="465"/>
    </location>
</feature>
<dbReference type="SUPFAM" id="SSF55874">
    <property type="entry name" value="ATPase domain of HSP90 chaperone/DNA topoisomerase II/histidine kinase"/>
    <property type="match status" value="1"/>
</dbReference>
<evidence type="ECO:0000256" key="12">
    <source>
        <dbReference type="SAM" id="Coils"/>
    </source>
</evidence>
<evidence type="ECO:0000256" key="8">
    <source>
        <dbReference type="ARBA" id="ARBA00022777"/>
    </source>
</evidence>
<feature type="transmembrane region" description="Helical" evidence="13">
    <location>
        <begin position="284"/>
        <end position="305"/>
    </location>
</feature>
<dbReference type="SMART" id="SM00388">
    <property type="entry name" value="HisKA"/>
    <property type="match status" value="1"/>
</dbReference>
<reference evidence="16" key="1">
    <citation type="submission" date="2017-04" db="EMBL/GenBank/DDBJ databases">
        <authorList>
            <person name="Varghese N."/>
            <person name="Submissions S."/>
        </authorList>
    </citation>
    <scope>NUCLEOTIDE SEQUENCE [LARGE SCALE GENOMIC DNA]</scope>
</reference>
<feature type="transmembrane region" description="Helical" evidence="13">
    <location>
        <begin position="317"/>
        <end position="339"/>
    </location>
</feature>
<feature type="transmembrane region" description="Helical" evidence="13">
    <location>
        <begin position="195"/>
        <end position="220"/>
    </location>
</feature>
<dbReference type="SMART" id="SM00387">
    <property type="entry name" value="HATPase_c"/>
    <property type="match status" value="1"/>
</dbReference>
<evidence type="ECO:0000256" key="13">
    <source>
        <dbReference type="SAM" id="Phobius"/>
    </source>
</evidence>
<dbReference type="Gene3D" id="1.10.287.130">
    <property type="match status" value="1"/>
</dbReference>
<evidence type="ECO:0000256" key="3">
    <source>
        <dbReference type="ARBA" id="ARBA00006434"/>
    </source>
</evidence>
<feature type="transmembrane region" description="Helical" evidence="13">
    <location>
        <begin position="387"/>
        <end position="406"/>
    </location>
</feature>
<dbReference type="PANTHER" id="PTHR43711">
    <property type="entry name" value="TWO-COMPONENT HISTIDINE KINASE"/>
    <property type="match status" value="1"/>
</dbReference>
<keyword evidence="9 13" id="KW-1133">Transmembrane helix</keyword>
<dbReference type="PRINTS" id="PR00344">
    <property type="entry name" value="BCTRLSENSOR"/>
</dbReference>
<dbReference type="PROSITE" id="PS50283">
    <property type="entry name" value="NA_SOLUT_SYMP_3"/>
    <property type="match status" value="1"/>
</dbReference>
<dbReference type="AlphaFoldDB" id="A0A1Y6ESH8"/>
<dbReference type="CDD" id="cd00082">
    <property type="entry name" value="HisKA"/>
    <property type="match status" value="1"/>
</dbReference>
<comment type="subcellular location">
    <subcellularLocation>
        <location evidence="2">Membrane</location>
        <topology evidence="2">Multi-pass membrane protein</topology>
    </subcellularLocation>
</comment>
<evidence type="ECO:0000256" key="7">
    <source>
        <dbReference type="ARBA" id="ARBA00022692"/>
    </source>
</evidence>
<dbReference type="InterPro" id="IPR003661">
    <property type="entry name" value="HisK_dim/P_dom"/>
</dbReference>
<name>A0A1Y6ESH8_9HYPH</name>
<evidence type="ECO:0000313" key="15">
    <source>
        <dbReference type="EMBL" id="SMQ65209.1"/>
    </source>
</evidence>
<dbReference type="EMBL" id="FXWK01000001">
    <property type="protein sequence ID" value="SMQ65209.1"/>
    <property type="molecule type" value="Genomic_DNA"/>
</dbReference>
<accession>A0A1Y6ESH8</accession>
<dbReference type="InterPro" id="IPR038377">
    <property type="entry name" value="Na/Glc_symporter_sf"/>
</dbReference>
<dbReference type="Proteomes" id="UP000194474">
    <property type="component" value="Unassembled WGS sequence"/>
</dbReference>
<comment type="similarity">
    <text evidence="3">Belongs to the sodium:solute symporter (SSF) (TC 2.A.21) family.</text>
</comment>
<dbReference type="Pfam" id="PF02518">
    <property type="entry name" value="HATPase_c"/>
    <property type="match status" value="1"/>
</dbReference>
<dbReference type="Gene3D" id="3.30.565.10">
    <property type="entry name" value="Histidine kinase-like ATPase, C-terminal domain"/>
    <property type="match status" value="1"/>
</dbReference>
<dbReference type="InterPro" id="IPR001734">
    <property type="entry name" value="Na/solute_symporter"/>
</dbReference>
<feature type="transmembrane region" description="Helical" evidence="13">
    <location>
        <begin position="164"/>
        <end position="183"/>
    </location>
</feature>
<evidence type="ECO:0000256" key="4">
    <source>
        <dbReference type="ARBA" id="ARBA00012438"/>
    </source>
</evidence>
<feature type="domain" description="Histidine kinase" evidence="14">
    <location>
        <begin position="682"/>
        <end position="900"/>
    </location>
</feature>
<feature type="coiled-coil region" evidence="12">
    <location>
        <begin position="634"/>
        <end position="682"/>
    </location>
</feature>
<feature type="transmembrane region" description="Helical" evidence="13">
    <location>
        <begin position="71"/>
        <end position="88"/>
    </location>
</feature>
<comment type="catalytic activity">
    <reaction evidence="1">
        <text>ATP + protein L-histidine = ADP + protein N-phospho-L-histidine.</text>
        <dbReference type="EC" id="2.7.13.3"/>
    </reaction>
</comment>
<keyword evidence="6" id="KW-0808">Transferase</keyword>
<evidence type="ECO:0000313" key="16">
    <source>
        <dbReference type="Proteomes" id="UP000194474"/>
    </source>
</evidence>
<dbReference type="CDD" id="cd00075">
    <property type="entry name" value="HATPase"/>
    <property type="match status" value="1"/>
</dbReference>
<dbReference type="GO" id="GO:0016020">
    <property type="term" value="C:membrane"/>
    <property type="evidence" value="ECO:0007669"/>
    <property type="project" value="UniProtKB-SubCell"/>
</dbReference>
<dbReference type="InterPro" id="IPR036097">
    <property type="entry name" value="HisK_dim/P_sf"/>
</dbReference>
<dbReference type="InterPro" id="IPR005467">
    <property type="entry name" value="His_kinase_dom"/>
</dbReference>
<sequence>MLSADFVIATSIAYVGLLFVLAYVGDRRARRNNNSWLHSPAVYTLSISVYCTSWTFYGAVGNAARSGLEFLTIYLGPTLVFVGWYFLLRRLVRIGHLHRITSVADLLSSRFGKSSRLGVIVTCIAVVGIAPYIALQLKAVTSSIQAVAGSSEFGRGSLKGIDDVGLALGVAAAMALFTILFGTRHVDAKEQHHGVVAAIAFEAVVKLAALVAVGVFVVYIGGGLDAIFSRAGEMGIVVDTSASFDSRWITTLVLSIAAIVCLPRQFQVTVVENSDENHLRVAGWAFPAYMMLMSVFILPIAVYGLTVMPAGSNPDMFALTLPLAAGQNGLALFAFIGGFSSATSMIILESIALSIMVSNHIIMPLVLRFSTSELSADGQGVSRLLLVARRFSIVLILSLGFFYFFFTRDSDALAPIGLISFTAIAQFFPALLAAIFWKDASLKAVTAAILAGFVVWAWCCFLPSFESVSEGVALLLQVGPWGIGWLRPEAMFGLEGWDPLTHAAFWSLSINILVLTVGSLVTTPSALERIQATAFVDVFSRRGLPQGNFVRGSATANDLFFVAERVLGEKRAAALFETAARERGVDPAGLEPTPEFIARLERELAGSIGAASAHVMLSKVVAGGDVSLEEMMQMADETQQAIEYSQELERTSAELRVTARKLEDANAQLRELDSQKDEFLSQVSHEVRTPMTSIRSFSEILMEPGDLNDSQRQRFVSTIHQESLRLTKLLDEILDLSALERGERSWRNTPVDAEAALDRAVAVCDALLRQKGMRVEFGERARTTMVEGDGDRLCQVFINLISNAVKYNHTDNPVVRITSGVKAGQFVVDVADNGPGISKPNRKLIFEKFWRGVEGAGDQGGAGLGLAISRQIVARMNGSLDLVQGPLPGACFRVRLPVIKQAALA</sequence>
<feature type="transmembrane region" description="Helical" evidence="13">
    <location>
        <begin position="503"/>
        <end position="521"/>
    </location>
</feature>